<gene>
    <name evidence="2" type="ORF">EVAR_86152_1</name>
</gene>
<dbReference type="EMBL" id="BGZK01001513">
    <property type="protein sequence ID" value="GBP81471.1"/>
    <property type="molecule type" value="Genomic_DNA"/>
</dbReference>
<proteinExistence type="predicted"/>
<reference evidence="2 3" key="1">
    <citation type="journal article" date="2019" name="Commun. Biol.">
        <title>The bagworm genome reveals a unique fibroin gene that provides high tensile strength.</title>
        <authorList>
            <person name="Kono N."/>
            <person name="Nakamura H."/>
            <person name="Ohtoshi R."/>
            <person name="Tomita M."/>
            <person name="Numata K."/>
            <person name="Arakawa K."/>
        </authorList>
    </citation>
    <scope>NUCLEOTIDE SEQUENCE [LARGE SCALE GENOMIC DNA]</scope>
</reference>
<evidence type="ECO:0000313" key="2">
    <source>
        <dbReference type="EMBL" id="GBP81471.1"/>
    </source>
</evidence>
<comment type="caution">
    <text evidence="2">The sequence shown here is derived from an EMBL/GenBank/DDBJ whole genome shotgun (WGS) entry which is preliminary data.</text>
</comment>
<dbReference type="AlphaFoldDB" id="A0A4C1YYA4"/>
<protein>
    <submittedName>
        <fullName evidence="2">Uncharacterized protein</fullName>
    </submittedName>
</protein>
<evidence type="ECO:0000313" key="3">
    <source>
        <dbReference type="Proteomes" id="UP000299102"/>
    </source>
</evidence>
<keyword evidence="3" id="KW-1185">Reference proteome</keyword>
<dbReference type="Proteomes" id="UP000299102">
    <property type="component" value="Unassembled WGS sequence"/>
</dbReference>
<sequence length="113" mass="12813">MEHSSFYHSTPRPSTLSSLHQRYYPYPRGRQRTDDCSGVASVHDYTGYLRDDRILPDGKPTAGFKAAHAGATQMKGFGRTGERVYCDFNSGLIAGEEYGERRRARRAQCRHVN</sequence>
<accession>A0A4C1YYA4</accession>
<organism evidence="2 3">
    <name type="scientific">Eumeta variegata</name>
    <name type="common">Bagworm moth</name>
    <name type="synonym">Eumeta japonica</name>
    <dbReference type="NCBI Taxonomy" id="151549"/>
    <lineage>
        <taxon>Eukaryota</taxon>
        <taxon>Metazoa</taxon>
        <taxon>Ecdysozoa</taxon>
        <taxon>Arthropoda</taxon>
        <taxon>Hexapoda</taxon>
        <taxon>Insecta</taxon>
        <taxon>Pterygota</taxon>
        <taxon>Neoptera</taxon>
        <taxon>Endopterygota</taxon>
        <taxon>Lepidoptera</taxon>
        <taxon>Glossata</taxon>
        <taxon>Ditrysia</taxon>
        <taxon>Tineoidea</taxon>
        <taxon>Psychidae</taxon>
        <taxon>Oiketicinae</taxon>
        <taxon>Eumeta</taxon>
    </lineage>
</organism>
<evidence type="ECO:0000256" key="1">
    <source>
        <dbReference type="SAM" id="MobiDB-lite"/>
    </source>
</evidence>
<feature type="compositionally biased region" description="Polar residues" evidence="1">
    <location>
        <begin position="1"/>
        <end position="20"/>
    </location>
</feature>
<name>A0A4C1YYA4_EUMVA</name>
<feature type="region of interest" description="Disordered" evidence="1">
    <location>
        <begin position="1"/>
        <end position="21"/>
    </location>
</feature>